<dbReference type="GeneID" id="36550036"/>
<feature type="compositionally biased region" description="Basic and acidic residues" evidence="1">
    <location>
        <begin position="1"/>
        <end position="10"/>
    </location>
</feature>
<sequence length="152" mass="17117">MDRQPVRASRESSLGICSRRKESDGPEKEGKAAEARVIRHEQTVMSCVQPVRMAVLTGLHLWSNYPPCPEGNDWRVNWWPSRLCYWDNAIATKALFLHGAGLDDRGLVDRGVDKIRGSMGRRRSSRTSEMAATAEPTRGADWSSRRESCTTE</sequence>
<dbReference type="VEuPathDB" id="FungiDB:P170DRAFT_117108"/>
<dbReference type="AlphaFoldDB" id="A0A2I2GJ69"/>
<name>A0A2I2GJ69_9EURO</name>
<reference evidence="2 3" key="1">
    <citation type="submission" date="2016-12" db="EMBL/GenBank/DDBJ databases">
        <title>The genomes of Aspergillus section Nigri reveals drivers in fungal speciation.</title>
        <authorList>
            <consortium name="DOE Joint Genome Institute"/>
            <person name="Vesth T.C."/>
            <person name="Nybo J."/>
            <person name="Theobald S."/>
            <person name="Brandl J."/>
            <person name="Frisvad J.C."/>
            <person name="Nielsen K.F."/>
            <person name="Lyhne E.K."/>
            <person name="Kogle M.E."/>
            <person name="Kuo A."/>
            <person name="Riley R."/>
            <person name="Clum A."/>
            <person name="Nolan M."/>
            <person name="Lipzen A."/>
            <person name="Salamov A."/>
            <person name="Henrissat B."/>
            <person name="Wiebenga A."/>
            <person name="De Vries R.P."/>
            <person name="Grigoriev I.V."/>
            <person name="Mortensen U.H."/>
            <person name="Andersen M.R."/>
            <person name="Baker S.E."/>
        </authorList>
    </citation>
    <scope>NUCLEOTIDE SEQUENCE [LARGE SCALE GENOMIC DNA]</scope>
    <source>
        <strain evidence="2 3">IBT 23096</strain>
    </source>
</reference>
<feature type="compositionally biased region" description="Basic and acidic residues" evidence="1">
    <location>
        <begin position="143"/>
        <end position="152"/>
    </location>
</feature>
<gene>
    <name evidence="2" type="ORF">P170DRAFT_117108</name>
</gene>
<comment type="caution">
    <text evidence="2">The sequence shown here is derived from an EMBL/GenBank/DDBJ whole genome shotgun (WGS) entry which is preliminary data.</text>
</comment>
<keyword evidence="3" id="KW-1185">Reference proteome</keyword>
<feature type="compositionally biased region" description="Basic and acidic residues" evidence="1">
    <location>
        <begin position="19"/>
        <end position="33"/>
    </location>
</feature>
<accession>A0A2I2GJ69</accession>
<dbReference type="Proteomes" id="UP000234275">
    <property type="component" value="Unassembled WGS sequence"/>
</dbReference>
<proteinExistence type="predicted"/>
<dbReference type="EMBL" id="MSFO01000002">
    <property type="protein sequence ID" value="PLB52923.1"/>
    <property type="molecule type" value="Genomic_DNA"/>
</dbReference>
<organism evidence="2 3">
    <name type="scientific">Aspergillus steynii IBT 23096</name>
    <dbReference type="NCBI Taxonomy" id="1392250"/>
    <lineage>
        <taxon>Eukaryota</taxon>
        <taxon>Fungi</taxon>
        <taxon>Dikarya</taxon>
        <taxon>Ascomycota</taxon>
        <taxon>Pezizomycotina</taxon>
        <taxon>Eurotiomycetes</taxon>
        <taxon>Eurotiomycetidae</taxon>
        <taxon>Eurotiales</taxon>
        <taxon>Aspergillaceae</taxon>
        <taxon>Aspergillus</taxon>
        <taxon>Aspergillus subgen. Circumdati</taxon>
    </lineage>
</organism>
<protein>
    <submittedName>
        <fullName evidence="2">Uncharacterized protein</fullName>
    </submittedName>
</protein>
<dbReference type="RefSeq" id="XP_024708225.1">
    <property type="nucleotide sequence ID" value="XM_024842341.1"/>
</dbReference>
<evidence type="ECO:0000313" key="3">
    <source>
        <dbReference type="Proteomes" id="UP000234275"/>
    </source>
</evidence>
<feature type="region of interest" description="Disordered" evidence="1">
    <location>
        <begin position="1"/>
        <end position="33"/>
    </location>
</feature>
<feature type="region of interest" description="Disordered" evidence="1">
    <location>
        <begin position="118"/>
        <end position="152"/>
    </location>
</feature>
<evidence type="ECO:0000313" key="2">
    <source>
        <dbReference type="EMBL" id="PLB52923.1"/>
    </source>
</evidence>
<evidence type="ECO:0000256" key="1">
    <source>
        <dbReference type="SAM" id="MobiDB-lite"/>
    </source>
</evidence>